<dbReference type="UniPathway" id="UPA00077">
    <property type="reaction ID" value="UER00155"/>
</dbReference>
<dbReference type="InterPro" id="IPR035907">
    <property type="entry name" value="Hppk_sf"/>
</dbReference>
<dbReference type="PANTHER" id="PTHR43071">
    <property type="entry name" value="2-AMINO-4-HYDROXY-6-HYDROXYMETHYLDIHYDROPTERIDINE PYROPHOSPHOKINASE"/>
    <property type="match status" value="1"/>
</dbReference>
<evidence type="ECO:0000313" key="9">
    <source>
        <dbReference type="EMBL" id="VAY86280.1"/>
    </source>
</evidence>
<dbReference type="CDD" id="cd00483">
    <property type="entry name" value="HPPK"/>
    <property type="match status" value="1"/>
</dbReference>
<keyword evidence="5 9" id="KW-0418">Kinase</keyword>
<dbReference type="AlphaFoldDB" id="A0A3B1DRG9"/>
<dbReference type="PROSITE" id="PS00794">
    <property type="entry name" value="HPPK"/>
    <property type="match status" value="1"/>
</dbReference>
<evidence type="ECO:0000256" key="1">
    <source>
        <dbReference type="ARBA" id="ARBA00005051"/>
    </source>
</evidence>
<comment type="pathway">
    <text evidence="1">Cofactor biosynthesis; tetrahydrofolate biosynthesis; 2-amino-4-hydroxy-6-hydroxymethyl-7,8-dihydropteridine diphosphate from 7,8-dihydroneopterin triphosphate: step 4/4.</text>
</comment>
<keyword evidence="3 9" id="KW-0808">Transferase</keyword>
<keyword evidence="7" id="KW-0289">Folate biosynthesis</keyword>
<dbReference type="GO" id="GO:0046656">
    <property type="term" value="P:folic acid biosynthetic process"/>
    <property type="evidence" value="ECO:0007669"/>
    <property type="project" value="UniProtKB-KW"/>
</dbReference>
<proteinExistence type="predicted"/>
<dbReference type="Pfam" id="PF01288">
    <property type="entry name" value="HPPK"/>
    <property type="match status" value="1"/>
</dbReference>
<protein>
    <recommendedName>
        <fullName evidence="2">2-amino-4-hydroxy-6-hydroxymethyldihydropteridine diphosphokinase</fullName>
        <ecNumber evidence="2">2.7.6.3</ecNumber>
    </recommendedName>
</protein>
<evidence type="ECO:0000256" key="3">
    <source>
        <dbReference type="ARBA" id="ARBA00022679"/>
    </source>
</evidence>
<dbReference type="Gene3D" id="3.30.70.560">
    <property type="entry name" value="7,8-Dihydro-6-hydroxymethylpterin-pyrophosphokinase HPPK"/>
    <property type="match status" value="1"/>
</dbReference>
<dbReference type="GO" id="GO:0046654">
    <property type="term" value="P:tetrahydrofolate biosynthetic process"/>
    <property type="evidence" value="ECO:0007669"/>
    <property type="project" value="UniProtKB-UniPathway"/>
</dbReference>
<dbReference type="NCBIfam" id="TIGR01498">
    <property type="entry name" value="folK"/>
    <property type="match status" value="1"/>
</dbReference>
<evidence type="ECO:0000256" key="5">
    <source>
        <dbReference type="ARBA" id="ARBA00022777"/>
    </source>
</evidence>
<organism evidence="9">
    <name type="scientific">hydrothermal vent metagenome</name>
    <dbReference type="NCBI Taxonomy" id="652676"/>
    <lineage>
        <taxon>unclassified sequences</taxon>
        <taxon>metagenomes</taxon>
        <taxon>ecological metagenomes</taxon>
    </lineage>
</organism>
<evidence type="ECO:0000256" key="2">
    <source>
        <dbReference type="ARBA" id="ARBA00013253"/>
    </source>
</evidence>
<evidence type="ECO:0000256" key="4">
    <source>
        <dbReference type="ARBA" id="ARBA00022741"/>
    </source>
</evidence>
<dbReference type="EC" id="2.7.6.3" evidence="2"/>
<name>A0A3B1DRG9_9ZZZZ</name>
<dbReference type="GO" id="GO:0003848">
    <property type="term" value="F:2-amino-4-hydroxy-6-hydroxymethyldihydropteridine diphosphokinase activity"/>
    <property type="evidence" value="ECO:0007669"/>
    <property type="project" value="UniProtKB-EC"/>
</dbReference>
<dbReference type="GO" id="GO:0005524">
    <property type="term" value="F:ATP binding"/>
    <property type="evidence" value="ECO:0007669"/>
    <property type="project" value="UniProtKB-KW"/>
</dbReference>
<keyword evidence="6" id="KW-0067">ATP-binding</keyword>
<reference evidence="9" key="1">
    <citation type="submission" date="2018-10" db="EMBL/GenBank/DDBJ databases">
        <authorList>
            <person name="Aoki K."/>
        </authorList>
    </citation>
    <scope>NUCLEOTIDE SEQUENCE</scope>
</reference>
<dbReference type="InterPro" id="IPR000550">
    <property type="entry name" value="Hppk"/>
</dbReference>
<dbReference type="PANTHER" id="PTHR43071:SF1">
    <property type="entry name" value="2-AMINO-4-HYDROXY-6-HYDROXYMETHYLDIHYDROPTERIDINE PYROPHOSPHOKINASE"/>
    <property type="match status" value="1"/>
</dbReference>
<accession>A0A3B1DRG9</accession>
<dbReference type="SUPFAM" id="SSF55083">
    <property type="entry name" value="6-hydroxymethyl-7,8-dihydropterin pyrophosphokinase, HPPK"/>
    <property type="match status" value="1"/>
</dbReference>
<dbReference type="EMBL" id="UOYO01000002">
    <property type="protein sequence ID" value="VAY86280.1"/>
    <property type="molecule type" value="Genomic_DNA"/>
</dbReference>
<evidence type="ECO:0000259" key="8">
    <source>
        <dbReference type="PROSITE" id="PS00794"/>
    </source>
</evidence>
<gene>
    <name evidence="9" type="ORF">MNB_ARC-1_942</name>
</gene>
<evidence type="ECO:0000256" key="7">
    <source>
        <dbReference type="ARBA" id="ARBA00022909"/>
    </source>
</evidence>
<feature type="domain" description="7,8-dihydro-6-hydroxymethylpterin-pyrophosphokinase" evidence="8">
    <location>
        <begin position="115"/>
        <end position="126"/>
    </location>
</feature>
<dbReference type="GO" id="GO:0016301">
    <property type="term" value="F:kinase activity"/>
    <property type="evidence" value="ECO:0007669"/>
    <property type="project" value="UniProtKB-KW"/>
</dbReference>
<keyword evidence="4" id="KW-0547">Nucleotide-binding</keyword>
<sequence length="161" mass="19166">MRKQITKNLKLYFTNNFPFKSSKKSIRNNTVTLGIGGNVGNVIKRFNKLFLSLQKDSRFTILQTSPILKNPPFGYLEQDYFLNGIIILKTNLSPMEVLNQMQRYEKRFKRKRSFKDAPRTLDIDIIFYNNIEINTKQLTIPHKHWHHRQSVLIPLKIMKLW</sequence>
<evidence type="ECO:0000256" key="6">
    <source>
        <dbReference type="ARBA" id="ARBA00022840"/>
    </source>
</evidence>